<organism evidence="1">
    <name type="scientific">marine sediment metagenome</name>
    <dbReference type="NCBI Taxonomy" id="412755"/>
    <lineage>
        <taxon>unclassified sequences</taxon>
        <taxon>metagenomes</taxon>
        <taxon>ecological metagenomes</taxon>
    </lineage>
</organism>
<gene>
    <name evidence="1" type="ORF">LCGC14_0798030</name>
</gene>
<protein>
    <submittedName>
        <fullName evidence="1">Uncharacterized protein</fullName>
    </submittedName>
</protein>
<dbReference type="AlphaFoldDB" id="A0A0F9PQD3"/>
<evidence type="ECO:0000313" key="1">
    <source>
        <dbReference type="EMBL" id="KKN33990.1"/>
    </source>
</evidence>
<comment type="caution">
    <text evidence="1">The sequence shown here is derived from an EMBL/GenBank/DDBJ whole genome shotgun (WGS) entry which is preliminary data.</text>
</comment>
<sequence>MIDPESERNWPEDFSHENGNYFCRCCHCGKDFIGHKRRVVCKVCSTGSVKDTGES</sequence>
<name>A0A0F9PQD3_9ZZZZ</name>
<reference evidence="1" key="1">
    <citation type="journal article" date="2015" name="Nature">
        <title>Complex archaea that bridge the gap between prokaryotes and eukaryotes.</title>
        <authorList>
            <person name="Spang A."/>
            <person name="Saw J.H."/>
            <person name="Jorgensen S.L."/>
            <person name="Zaremba-Niedzwiedzka K."/>
            <person name="Martijn J."/>
            <person name="Lind A.E."/>
            <person name="van Eijk R."/>
            <person name="Schleper C."/>
            <person name="Guy L."/>
            <person name="Ettema T.J."/>
        </authorList>
    </citation>
    <scope>NUCLEOTIDE SEQUENCE</scope>
</reference>
<proteinExistence type="predicted"/>
<dbReference type="EMBL" id="LAZR01002135">
    <property type="protein sequence ID" value="KKN33990.1"/>
    <property type="molecule type" value="Genomic_DNA"/>
</dbReference>
<accession>A0A0F9PQD3</accession>